<evidence type="ECO:0000259" key="5">
    <source>
        <dbReference type="PROSITE" id="PS50931"/>
    </source>
</evidence>
<dbReference type="Pfam" id="PF03466">
    <property type="entry name" value="LysR_substrate"/>
    <property type="match status" value="1"/>
</dbReference>
<dbReference type="GO" id="GO:0006351">
    <property type="term" value="P:DNA-templated transcription"/>
    <property type="evidence" value="ECO:0007669"/>
    <property type="project" value="TreeGrafter"/>
</dbReference>
<dbReference type="GO" id="GO:0043565">
    <property type="term" value="F:sequence-specific DNA binding"/>
    <property type="evidence" value="ECO:0007669"/>
    <property type="project" value="TreeGrafter"/>
</dbReference>
<protein>
    <submittedName>
        <fullName evidence="6">LysR family transcriptional regulator</fullName>
    </submittedName>
</protein>
<dbReference type="InterPro" id="IPR000847">
    <property type="entry name" value="LysR_HTH_N"/>
</dbReference>
<evidence type="ECO:0000313" key="6">
    <source>
        <dbReference type="EMBL" id="AIR62930.1"/>
    </source>
</evidence>
<dbReference type="PANTHER" id="PTHR30537:SF66">
    <property type="entry name" value="IRON-REGULATED VIRULENCE REGULATORY PROTEIN IRGB"/>
    <property type="match status" value="1"/>
</dbReference>
<evidence type="ECO:0000256" key="2">
    <source>
        <dbReference type="ARBA" id="ARBA00023015"/>
    </source>
</evidence>
<reference evidence="6 7" key="1">
    <citation type="submission" date="2014-09" db="EMBL/GenBank/DDBJ databases">
        <authorList>
            <person name="Chan K.-G."/>
        </authorList>
    </citation>
    <scope>NUCLEOTIDE SEQUENCE [LARGE SCALE GENOMIC DNA]</scope>
    <source>
        <strain evidence="6 7">M006</strain>
    </source>
</reference>
<evidence type="ECO:0000313" key="7">
    <source>
        <dbReference type="Proteomes" id="UP000029516"/>
    </source>
</evidence>
<proteinExistence type="inferred from homology"/>
<feature type="domain" description="HTH lysR-type" evidence="5">
    <location>
        <begin position="2"/>
        <end position="59"/>
    </location>
</feature>
<comment type="similarity">
    <text evidence="1">Belongs to the LysR transcriptional regulatory family.</text>
</comment>
<accession>A0AAN0S7Y9</accession>
<dbReference type="AlphaFoldDB" id="A0AAN0S7Y9"/>
<dbReference type="SUPFAM" id="SSF53850">
    <property type="entry name" value="Periplasmic binding protein-like II"/>
    <property type="match status" value="1"/>
</dbReference>
<dbReference type="CDD" id="cd08422">
    <property type="entry name" value="PBP2_CrgA_like"/>
    <property type="match status" value="1"/>
</dbReference>
<dbReference type="EMBL" id="CP009458">
    <property type="protein sequence ID" value="AIR62930.1"/>
    <property type="molecule type" value="Genomic_DNA"/>
</dbReference>
<dbReference type="GO" id="GO:0003700">
    <property type="term" value="F:DNA-binding transcription factor activity"/>
    <property type="evidence" value="ECO:0007669"/>
    <property type="project" value="InterPro"/>
</dbReference>
<dbReference type="InterPro" id="IPR036388">
    <property type="entry name" value="WH-like_DNA-bd_sf"/>
</dbReference>
<dbReference type="Gene3D" id="3.40.190.290">
    <property type="match status" value="1"/>
</dbReference>
<gene>
    <name evidence="6" type="ORF">LH23_20430</name>
</gene>
<keyword evidence="4" id="KW-0804">Transcription</keyword>
<name>A0AAN0S7Y9_9ENTR</name>
<keyword evidence="3" id="KW-0238">DNA-binding</keyword>
<dbReference type="PANTHER" id="PTHR30537">
    <property type="entry name" value="HTH-TYPE TRANSCRIPTIONAL REGULATOR"/>
    <property type="match status" value="1"/>
</dbReference>
<dbReference type="InterPro" id="IPR036390">
    <property type="entry name" value="WH_DNA-bd_sf"/>
</dbReference>
<dbReference type="Gene3D" id="1.10.10.10">
    <property type="entry name" value="Winged helix-like DNA-binding domain superfamily/Winged helix DNA-binding domain"/>
    <property type="match status" value="1"/>
</dbReference>
<dbReference type="Proteomes" id="UP000029516">
    <property type="component" value="Chromosome"/>
</dbReference>
<dbReference type="SUPFAM" id="SSF46785">
    <property type="entry name" value="Winged helix' DNA-binding domain"/>
    <property type="match status" value="1"/>
</dbReference>
<dbReference type="RefSeq" id="WP_039295038.1">
    <property type="nucleotide sequence ID" value="NZ_CP009458.1"/>
</dbReference>
<dbReference type="PROSITE" id="PS50931">
    <property type="entry name" value="HTH_LYSR"/>
    <property type="match status" value="1"/>
</dbReference>
<dbReference type="FunFam" id="1.10.10.10:FF:000001">
    <property type="entry name" value="LysR family transcriptional regulator"/>
    <property type="match status" value="1"/>
</dbReference>
<evidence type="ECO:0000256" key="3">
    <source>
        <dbReference type="ARBA" id="ARBA00023125"/>
    </source>
</evidence>
<evidence type="ECO:0000256" key="4">
    <source>
        <dbReference type="ARBA" id="ARBA00023163"/>
    </source>
</evidence>
<dbReference type="Pfam" id="PF00126">
    <property type="entry name" value="HTH_1"/>
    <property type="match status" value="1"/>
</dbReference>
<dbReference type="InterPro" id="IPR058163">
    <property type="entry name" value="LysR-type_TF_proteobact-type"/>
</dbReference>
<dbReference type="KEGG" id="cem:LH23_20430"/>
<organism evidence="6 7">
    <name type="scientific">Cedecea neteri</name>
    <dbReference type="NCBI Taxonomy" id="158822"/>
    <lineage>
        <taxon>Bacteria</taxon>
        <taxon>Pseudomonadati</taxon>
        <taxon>Pseudomonadota</taxon>
        <taxon>Gammaproteobacteria</taxon>
        <taxon>Enterobacterales</taxon>
        <taxon>Enterobacteriaceae</taxon>
        <taxon>Cedecea</taxon>
    </lineage>
</organism>
<dbReference type="InterPro" id="IPR005119">
    <property type="entry name" value="LysR_subst-bd"/>
</dbReference>
<keyword evidence="2" id="KW-0805">Transcription regulation</keyword>
<evidence type="ECO:0000256" key="1">
    <source>
        <dbReference type="ARBA" id="ARBA00009437"/>
    </source>
</evidence>
<sequence length="299" mass="32952">MLNLQRVAQFVAVVEAGGFTAAAQSMQQTKAAISFNVRQLEAELGVSLLVRSTRRVALTQAGEVFYQRALQLLRESEALVEDVQGHHGGFTGELSISTTPEYGQAKIIPALSAFGRLHPGLTIRHESSSAPVNLISGQFDVAIRLGKLVDSSYRAALIERFEIVAVAAPQWLERNPIGSLEALAEAEWVIHRRLPTPREWQIVGPDQETRELTIIGPARFMTDTAAALMAFVVQGCGVGLLPEWLVRSAIARGELQHLLPEYRFPSQGIYAVYPNTKHVPAKVRALIDFLQEWENNRPA</sequence>